<proteinExistence type="predicted"/>
<keyword evidence="1" id="KW-0472">Membrane</keyword>
<keyword evidence="1" id="KW-0812">Transmembrane</keyword>
<gene>
    <name evidence="2" type="ORF">DJ021_10050</name>
</gene>
<keyword evidence="1" id="KW-1133">Transmembrane helix</keyword>
<comment type="caution">
    <text evidence="2">The sequence shown here is derived from an EMBL/GenBank/DDBJ whole genome shotgun (WGS) entry which is preliminary data.</text>
</comment>
<protein>
    <submittedName>
        <fullName evidence="2">Uncharacterized protein</fullName>
    </submittedName>
</protein>
<keyword evidence="3" id="KW-1185">Reference proteome</keyword>
<feature type="transmembrane region" description="Helical" evidence="1">
    <location>
        <begin position="6"/>
        <end position="26"/>
    </location>
</feature>
<organism evidence="2 3">
    <name type="scientific">Phenylobacterium hankyongense</name>
    <dbReference type="NCBI Taxonomy" id="1813876"/>
    <lineage>
        <taxon>Bacteria</taxon>
        <taxon>Pseudomonadati</taxon>
        <taxon>Pseudomonadota</taxon>
        <taxon>Alphaproteobacteria</taxon>
        <taxon>Caulobacterales</taxon>
        <taxon>Caulobacteraceae</taxon>
        <taxon>Phenylobacterium</taxon>
    </lineage>
</organism>
<dbReference type="EMBL" id="QFYP01000001">
    <property type="protein sequence ID" value="RAK60122.1"/>
    <property type="molecule type" value="Genomic_DNA"/>
</dbReference>
<name>A0A328AYC8_9CAUL</name>
<dbReference type="OrthoDB" id="7210921at2"/>
<reference evidence="3" key="1">
    <citation type="submission" date="2018-05" db="EMBL/GenBank/DDBJ databases">
        <authorList>
            <person name="Li X."/>
        </authorList>
    </citation>
    <scope>NUCLEOTIDE SEQUENCE [LARGE SCALE GENOMIC DNA]</scope>
    <source>
        <strain evidence="3">HKS-05</strain>
    </source>
</reference>
<dbReference type="AlphaFoldDB" id="A0A328AYC8"/>
<accession>A0A328AYC8</accession>
<sequence length="90" mass="9941">MLRILIFRGALVALPFVVWFIWRAWARRTGREMGATPYAWLFAAGALLLGISLMGTALFHKDNQGDRYVPGEVIAGGAVSKGHFEPRAPK</sequence>
<evidence type="ECO:0000313" key="2">
    <source>
        <dbReference type="EMBL" id="RAK60122.1"/>
    </source>
</evidence>
<feature type="transmembrane region" description="Helical" evidence="1">
    <location>
        <begin position="38"/>
        <end position="59"/>
    </location>
</feature>
<evidence type="ECO:0000256" key="1">
    <source>
        <dbReference type="SAM" id="Phobius"/>
    </source>
</evidence>
<dbReference type="Proteomes" id="UP000249842">
    <property type="component" value="Unassembled WGS sequence"/>
</dbReference>
<dbReference type="RefSeq" id="WP_111457415.1">
    <property type="nucleotide sequence ID" value="NZ_QFYP01000001.1"/>
</dbReference>
<evidence type="ECO:0000313" key="3">
    <source>
        <dbReference type="Proteomes" id="UP000249842"/>
    </source>
</evidence>